<sequence>MANRLLVFPRSKPYGASRSESRGDVSHHDAYPTQVIDYLKLDIFDSQEGNPYNNIGGDSTATVSHSIYLYLPPKLSEQFSANYTNHKLGQVGSQMVGIGAEGFQDEGFKDKIQTAAEGAKAQLGFKMGADAINKLVGMTGGSSSLTANSISALTQKRVFNPYEETTFEGMNYRRHNFNFKLVPKSAKDVEMIGEIIKTLRIAMLPGSSKKKWLTIPDYFKIGIVRYSDDGTTERISTPGDKGGVLQDLYRFPTKLVLTDMGIDYSPDGNYASLKSFFGETDNYSDYDYGPVSYNLALTFSETALPIKNFYDSEYQYNEEGEWNWDDWSGNDDETATES</sequence>
<gene>
    <name evidence="1" type="ORF">PTIM40_14</name>
</gene>
<proteinExistence type="predicted"/>
<evidence type="ECO:0000313" key="2">
    <source>
        <dbReference type="Proteomes" id="UP000032135"/>
    </source>
</evidence>
<reference evidence="1 2" key="1">
    <citation type="submission" date="2014-11" db="EMBL/GenBank/DDBJ databases">
        <authorList>
            <person name="Fedida A."/>
            <person name="Lindell D."/>
        </authorList>
    </citation>
    <scope>NUCLEOTIDE SEQUENCE [LARGE SCALE GENOMIC DNA]</scope>
</reference>
<keyword evidence="2" id="KW-1185">Reference proteome</keyword>
<name>A0A0C5AAQ4_9CAUD</name>
<dbReference type="GeneID" id="26516559"/>
<dbReference type="EMBL" id="KP211958">
    <property type="protein sequence ID" value="AJK27441.1"/>
    <property type="molecule type" value="Genomic_DNA"/>
</dbReference>
<organism evidence="1 2">
    <name type="scientific">Cyanophage P-TIM40</name>
    <dbReference type="NCBI Taxonomy" id="1589733"/>
    <lineage>
        <taxon>Viruses</taxon>
        <taxon>Duplodnaviria</taxon>
        <taxon>Heunggongvirae</taxon>
        <taxon>Uroviricota</taxon>
        <taxon>Caudoviricetes</taxon>
        <taxon>Pantevenvirales</taxon>
        <taxon>Kyanoviridae</taxon>
        <taxon>Libanvirus</taxon>
        <taxon>Libanvirus ptim40</taxon>
    </lineage>
</organism>
<dbReference type="Proteomes" id="UP000032135">
    <property type="component" value="Segment"/>
</dbReference>
<accession>A0A0C5AAQ4</accession>
<dbReference type="RefSeq" id="YP_009188089.1">
    <property type="nucleotide sequence ID" value="NC_028663.1"/>
</dbReference>
<dbReference type="KEGG" id="vg:26516559"/>
<dbReference type="OrthoDB" id="18616at10239"/>
<evidence type="ECO:0000313" key="1">
    <source>
        <dbReference type="EMBL" id="AJK27441.1"/>
    </source>
</evidence>
<protein>
    <submittedName>
        <fullName evidence="1">Baseplate tail tube cap</fullName>
    </submittedName>
</protein>